<name>A0A6N7Z523_9PSEU</name>
<dbReference type="Proteomes" id="UP000440096">
    <property type="component" value="Unassembled WGS sequence"/>
</dbReference>
<dbReference type="GO" id="GO:0016787">
    <property type="term" value="F:hydrolase activity"/>
    <property type="evidence" value="ECO:0007669"/>
    <property type="project" value="UniProtKB-KW"/>
</dbReference>
<dbReference type="AlphaFoldDB" id="A0A6N7Z523"/>
<dbReference type="EMBL" id="WMBA01000012">
    <property type="protein sequence ID" value="MTD54456.1"/>
    <property type="molecule type" value="Genomic_DNA"/>
</dbReference>
<dbReference type="PANTHER" id="PTHR43329">
    <property type="entry name" value="EPOXIDE HYDROLASE"/>
    <property type="match status" value="1"/>
</dbReference>
<dbReference type="PRINTS" id="PR00412">
    <property type="entry name" value="EPOXHYDRLASE"/>
</dbReference>
<dbReference type="PRINTS" id="PR00111">
    <property type="entry name" value="ABHYDROLASE"/>
</dbReference>
<dbReference type="RefSeq" id="WP_154756674.1">
    <property type="nucleotide sequence ID" value="NZ_WMBA01000012.1"/>
</dbReference>
<protein>
    <submittedName>
        <fullName evidence="3">Alpha/beta fold hydrolase</fullName>
    </submittedName>
</protein>
<accession>A0A6N7Z523</accession>
<dbReference type="Pfam" id="PF00561">
    <property type="entry name" value="Abhydrolase_1"/>
    <property type="match status" value="1"/>
</dbReference>
<dbReference type="SUPFAM" id="SSF53474">
    <property type="entry name" value="alpha/beta-Hydrolases"/>
    <property type="match status" value="1"/>
</dbReference>
<keyword evidence="1 3" id="KW-0378">Hydrolase</keyword>
<keyword evidence="4" id="KW-1185">Reference proteome</keyword>
<evidence type="ECO:0000313" key="3">
    <source>
        <dbReference type="EMBL" id="MTD54456.1"/>
    </source>
</evidence>
<evidence type="ECO:0000256" key="1">
    <source>
        <dbReference type="ARBA" id="ARBA00022801"/>
    </source>
</evidence>
<dbReference type="InterPro" id="IPR000639">
    <property type="entry name" value="Epox_hydrolase-like"/>
</dbReference>
<dbReference type="Gene3D" id="3.40.50.1820">
    <property type="entry name" value="alpha/beta hydrolase"/>
    <property type="match status" value="1"/>
</dbReference>
<dbReference type="InterPro" id="IPR000073">
    <property type="entry name" value="AB_hydrolase_1"/>
</dbReference>
<reference evidence="3 4" key="1">
    <citation type="submission" date="2019-11" db="EMBL/GenBank/DDBJ databases">
        <title>Draft genome of Amycolatopsis RM579.</title>
        <authorList>
            <person name="Duangmal K."/>
            <person name="Mingma R."/>
        </authorList>
    </citation>
    <scope>NUCLEOTIDE SEQUENCE [LARGE SCALE GENOMIC DNA]</scope>
    <source>
        <strain evidence="3 4">RM579</strain>
    </source>
</reference>
<dbReference type="OrthoDB" id="3507586at2"/>
<feature type="domain" description="AB hydrolase-1" evidence="2">
    <location>
        <begin position="39"/>
        <end position="136"/>
    </location>
</feature>
<evidence type="ECO:0000313" key="4">
    <source>
        <dbReference type="Proteomes" id="UP000440096"/>
    </source>
</evidence>
<proteinExistence type="predicted"/>
<dbReference type="InterPro" id="IPR029058">
    <property type="entry name" value="AB_hydrolase_fold"/>
</dbReference>
<organism evidence="3 4">
    <name type="scientific">Amycolatopsis pithecellobii</name>
    <dbReference type="NCBI Taxonomy" id="664692"/>
    <lineage>
        <taxon>Bacteria</taxon>
        <taxon>Bacillati</taxon>
        <taxon>Actinomycetota</taxon>
        <taxon>Actinomycetes</taxon>
        <taxon>Pseudonocardiales</taxon>
        <taxon>Pseudonocardiaceae</taxon>
        <taxon>Amycolatopsis</taxon>
    </lineage>
</organism>
<gene>
    <name evidence="3" type="ORF">GKO32_10780</name>
</gene>
<comment type="caution">
    <text evidence="3">The sequence shown here is derived from an EMBL/GenBank/DDBJ whole genome shotgun (WGS) entry which is preliminary data.</text>
</comment>
<evidence type="ECO:0000259" key="2">
    <source>
        <dbReference type="Pfam" id="PF00561"/>
    </source>
</evidence>
<sequence length="299" mass="32806">MSQTTDPVSYDWLPEGFQVREIQTNGVTISCAWGGSGAPMVLLHGWPQTGRIWRHVMPELAENYTVVVPDLRGSGASERPADGYQKTNQARDMRGVLAALGLTGPAVVVGHDIGAMVASAWAAKYPEDVAALVLLDCPLLGEGLRGLMDVTSGGMWHFGFFAAPEIPEMLFDGHELEFFRWAFPAMAGKPDAFSDDEVALYARAYTGRDRLRGGFGHYRTLLEDCDEVGKLLENPLEMPVLAVGGVHWENRFGDEMEPYVKRLTKIVAPSGHFVAEEVPGWFLENIARFLAAETANSHQ</sequence>